<dbReference type="KEGG" id="cbei:LF65_03675"/>
<dbReference type="Proteomes" id="UP000031866">
    <property type="component" value="Chromosome"/>
</dbReference>
<dbReference type="OrthoDB" id="1916460at2"/>
<reference evidence="2" key="1">
    <citation type="submission" date="2014-12" db="EMBL/GenBank/DDBJ databases">
        <title>Genome sequence of Clostridium beijerinckii strain 59B.</title>
        <authorList>
            <person name="Little G.T."/>
            <person name="Minton N.P."/>
        </authorList>
    </citation>
    <scope>NUCLEOTIDE SEQUENCE [LARGE SCALE GENOMIC DNA]</scope>
    <source>
        <strain evidence="2">59B</strain>
    </source>
</reference>
<evidence type="ECO:0000313" key="2">
    <source>
        <dbReference type="Proteomes" id="UP000031866"/>
    </source>
</evidence>
<organism evidence="1 2">
    <name type="scientific">Clostridium beijerinckii</name>
    <name type="common">Clostridium MP</name>
    <dbReference type="NCBI Taxonomy" id="1520"/>
    <lineage>
        <taxon>Bacteria</taxon>
        <taxon>Bacillati</taxon>
        <taxon>Bacillota</taxon>
        <taxon>Clostridia</taxon>
        <taxon>Eubacteriales</taxon>
        <taxon>Clostridiaceae</taxon>
        <taxon>Clostridium</taxon>
    </lineage>
</organism>
<sequence>MLFGLFNSRKDNDEIHNIKQYAVDIATNFNDEDRKYLKPIYTIKYYSKLNNSVVKEAIFSKNIESGDITLGEAFLTLEEILKQSIESKLLINTMINKNYVLTNEEEITINKLEDIIRFGLL</sequence>
<proteinExistence type="predicted"/>
<evidence type="ECO:0000313" key="1">
    <source>
        <dbReference type="EMBL" id="AJH00231.1"/>
    </source>
</evidence>
<dbReference type="EMBL" id="CP010086">
    <property type="protein sequence ID" value="AJH00231.1"/>
    <property type="molecule type" value="Genomic_DNA"/>
</dbReference>
<protein>
    <submittedName>
        <fullName evidence="1">Uncharacterized protein</fullName>
    </submittedName>
</protein>
<dbReference type="AlphaFoldDB" id="A0A0B5QH32"/>
<gene>
    <name evidence="1" type="ORF">LF65_03675</name>
</gene>
<dbReference type="RefSeq" id="WP_041897910.1">
    <property type="nucleotide sequence ID" value="NZ_CP010086.2"/>
</dbReference>
<name>A0A0B5QH32_CLOBE</name>
<accession>A0A0B5QH32</accession>